<feature type="binding site" evidence="7">
    <location>
        <position position="266"/>
    </location>
    <ligand>
        <name>L-aspartate</name>
        <dbReference type="ChEBI" id="CHEBI:29991"/>
    </ligand>
</feature>
<dbReference type="InterPro" id="IPR002082">
    <property type="entry name" value="Asp_carbamoyltransf"/>
</dbReference>
<protein>
    <recommendedName>
        <fullName evidence="7">Aspartate carbamoyltransferase</fullName>
        <ecNumber evidence="7">2.1.3.2</ecNumber>
    </recommendedName>
    <alternativeName>
        <fullName evidence="7">Aspartate transcarbamylase</fullName>
        <shortName evidence="7">ATCase</shortName>
    </alternativeName>
</protein>
<dbReference type="NCBIfam" id="NF002032">
    <property type="entry name" value="PRK00856.1"/>
    <property type="match status" value="1"/>
</dbReference>
<dbReference type="NCBIfam" id="TIGR00670">
    <property type="entry name" value="asp_carb_tr"/>
    <property type="match status" value="1"/>
</dbReference>
<proteinExistence type="inferred from homology"/>
<dbReference type="HAMAP" id="MF_00001">
    <property type="entry name" value="Asp_carb_tr"/>
    <property type="match status" value="1"/>
</dbReference>
<dbReference type="PANTHER" id="PTHR45753:SF6">
    <property type="entry name" value="ASPARTATE CARBAMOYLTRANSFERASE"/>
    <property type="match status" value="1"/>
</dbReference>
<dbReference type="InterPro" id="IPR006131">
    <property type="entry name" value="Asp_carbamoyltransf_Asp/Orn-bd"/>
</dbReference>
<evidence type="ECO:0000256" key="1">
    <source>
        <dbReference type="ARBA" id="ARBA00004852"/>
    </source>
</evidence>
<evidence type="ECO:0000259" key="10">
    <source>
        <dbReference type="Pfam" id="PF02729"/>
    </source>
</evidence>
<dbReference type="GO" id="GO:0004070">
    <property type="term" value="F:aspartate carbamoyltransferase activity"/>
    <property type="evidence" value="ECO:0007669"/>
    <property type="project" value="UniProtKB-UniRule"/>
</dbReference>
<evidence type="ECO:0000256" key="3">
    <source>
        <dbReference type="ARBA" id="ARBA00022679"/>
    </source>
</evidence>
<dbReference type="GO" id="GO:0044205">
    <property type="term" value="P:'de novo' UMP biosynthetic process"/>
    <property type="evidence" value="ECO:0007669"/>
    <property type="project" value="UniProtKB-UniRule"/>
</dbReference>
<evidence type="ECO:0000256" key="6">
    <source>
        <dbReference type="ARBA" id="ARBA00048859"/>
    </source>
</evidence>
<dbReference type="InterPro" id="IPR006130">
    <property type="entry name" value="Asp/Orn_carbamoylTrfase"/>
</dbReference>
<dbReference type="PROSITE" id="PS00097">
    <property type="entry name" value="CARBAMOYLTRANSFERASE"/>
    <property type="match status" value="1"/>
</dbReference>
<feature type="domain" description="Aspartate/ornithine carbamoyltransferase Asp/Orn-binding" evidence="9">
    <location>
        <begin position="198"/>
        <end position="344"/>
    </location>
</feature>
<organism evidence="11 12">
    <name type="scientific">Psychrobacter frigidicola</name>
    <dbReference type="NCBI Taxonomy" id="45611"/>
    <lineage>
        <taxon>Bacteria</taxon>
        <taxon>Pseudomonadati</taxon>
        <taxon>Pseudomonadota</taxon>
        <taxon>Gammaproteobacteria</taxon>
        <taxon>Moraxellales</taxon>
        <taxon>Moraxellaceae</taxon>
        <taxon>Psychrobacter</taxon>
    </lineage>
</organism>
<accession>A0A5C7A171</accession>
<gene>
    <name evidence="7" type="primary">pyrB</name>
    <name evidence="11" type="ORF">ES754_10680</name>
</gene>
<evidence type="ECO:0000256" key="8">
    <source>
        <dbReference type="SAM" id="MobiDB-lite"/>
    </source>
</evidence>
<dbReference type="SUPFAM" id="SSF53671">
    <property type="entry name" value="Aspartate/ornithine carbamoyltransferase"/>
    <property type="match status" value="1"/>
</dbReference>
<dbReference type="InterPro" id="IPR036901">
    <property type="entry name" value="Asp/Orn_carbamoylTrfase_sf"/>
</dbReference>
<evidence type="ECO:0000313" key="12">
    <source>
        <dbReference type="Proteomes" id="UP000321903"/>
    </source>
</evidence>
<feature type="binding site" evidence="7">
    <location>
        <position position="307"/>
    </location>
    <ligand>
        <name>carbamoyl phosphate</name>
        <dbReference type="ChEBI" id="CHEBI:58228"/>
    </ligand>
</feature>
<dbReference type="EC" id="2.1.3.2" evidence="7"/>
<dbReference type="InterPro" id="IPR006132">
    <property type="entry name" value="Asp/Orn_carbamoyltranf_P-bd"/>
</dbReference>
<feature type="binding site" evidence="7">
    <location>
        <position position="308"/>
    </location>
    <ligand>
        <name>carbamoyl phosphate</name>
        <dbReference type="ChEBI" id="CHEBI:58228"/>
    </ligand>
</feature>
<dbReference type="Proteomes" id="UP000321903">
    <property type="component" value="Unassembled WGS sequence"/>
</dbReference>
<name>A0A5C7A171_9GAMM</name>
<comment type="function">
    <text evidence="5 7">Catalyzes the condensation of carbamoyl phosphate and aspartate to form carbamoyl aspartate and inorganic phosphate, the committed step in the de novo pyrimidine nucleotide biosynthesis pathway.</text>
</comment>
<dbReference type="PRINTS" id="PR00100">
    <property type="entry name" value="AOTCASE"/>
</dbReference>
<keyword evidence="4 7" id="KW-0665">Pyrimidine biosynthesis</keyword>
<keyword evidence="12" id="KW-1185">Reference proteome</keyword>
<dbReference type="GO" id="GO:0006520">
    <property type="term" value="P:amino acid metabolic process"/>
    <property type="evidence" value="ECO:0007669"/>
    <property type="project" value="InterPro"/>
</dbReference>
<comment type="similarity">
    <text evidence="2 7">Belongs to the aspartate/ornithine carbamoyltransferase superfamily. ATCase family.</text>
</comment>
<dbReference type="PRINTS" id="PR00101">
    <property type="entry name" value="ATCASE"/>
</dbReference>
<feature type="binding site" evidence="7">
    <location>
        <position position="98"/>
    </location>
    <ligand>
        <name>carbamoyl phosphate</name>
        <dbReference type="ChEBI" id="CHEBI:58228"/>
    </ligand>
</feature>
<evidence type="ECO:0000256" key="5">
    <source>
        <dbReference type="ARBA" id="ARBA00043884"/>
    </source>
</evidence>
<feature type="binding site" evidence="7">
    <location>
        <position position="177"/>
    </location>
    <ligand>
        <name>carbamoyl phosphate</name>
        <dbReference type="ChEBI" id="CHEBI:58228"/>
    </ligand>
</feature>
<dbReference type="OrthoDB" id="9774690at2"/>
<dbReference type="FunFam" id="3.40.50.1370:FF:000007">
    <property type="entry name" value="Aspartate carbamoyltransferase"/>
    <property type="match status" value="1"/>
</dbReference>
<feature type="compositionally biased region" description="Polar residues" evidence="8">
    <location>
        <begin position="1"/>
        <end position="17"/>
    </location>
</feature>
<evidence type="ECO:0000256" key="7">
    <source>
        <dbReference type="HAMAP-Rule" id="MF_00001"/>
    </source>
</evidence>
<feature type="domain" description="Aspartate/ornithine carbamoyltransferase carbamoyl-P binding" evidence="10">
    <location>
        <begin position="46"/>
        <end position="189"/>
    </location>
</feature>
<evidence type="ECO:0000256" key="2">
    <source>
        <dbReference type="ARBA" id="ARBA00008896"/>
    </source>
</evidence>
<dbReference type="Gene3D" id="3.40.50.1370">
    <property type="entry name" value="Aspartate/ornithine carbamoyltransferase"/>
    <property type="match status" value="2"/>
</dbReference>
<dbReference type="Pfam" id="PF00185">
    <property type="entry name" value="OTCace"/>
    <property type="match status" value="1"/>
</dbReference>
<feature type="binding site" evidence="7">
    <location>
        <position position="180"/>
    </location>
    <ligand>
        <name>carbamoyl phosphate</name>
        <dbReference type="ChEBI" id="CHEBI:58228"/>
    </ligand>
</feature>
<dbReference type="GO" id="GO:0016597">
    <property type="term" value="F:amino acid binding"/>
    <property type="evidence" value="ECO:0007669"/>
    <property type="project" value="InterPro"/>
</dbReference>
<dbReference type="UniPathway" id="UPA00070">
    <property type="reaction ID" value="UER00116"/>
</dbReference>
<dbReference type="EMBL" id="VORZ01000003">
    <property type="protein sequence ID" value="TXD96592.1"/>
    <property type="molecule type" value="Genomic_DNA"/>
</dbReference>
<keyword evidence="3 7" id="KW-0808">Transferase</keyword>
<dbReference type="GO" id="GO:0006207">
    <property type="term" value="P:'de novo' pyrimidine nucleobase biosynthetic process"/>
    <property type="evidence" value="ECO:0007669"/>
    <property type="project" value="InterPro"/>
</dbReference>
<dbReference type="Pfam" id="PF02729">
    <property type="entry name" value="OTCace_N"/>
    <property type="match status" value="1"/>
</dbReference>
<comment type="caution">
    <text evidence="11">The sequence shown here is derived from an EMBL/GenBank/DDBJ whole genome shotgun (WGS) entry which is preliminary data.</text>
</comment>
<dbReference type="RefSeq" id="WP_147224166.1">
    <property type="nucleotide sequence ID" value="NZ_CAJGYY010000001.1"/>
</dbReference>
<feature type="binding site" evidence="7">
    <location>
        <position position="125"/>
    </location>
    <ligand>
        <name>L-aspartate</name>
        <dbReference type="ChEBI" id="CHEBI:29991"/>
    </ligand>
</feature>
<dbReference type="GO" id="GO:0005829">
    <property type="term" value="C:cytosol"/>
    <property type="evidence" value="ECO:0007669"/>
    <property type="project" value="TreeGrafter"/>
</dbReference>
<feature type="binding site" evidence="7">
    <location>
        <position position="211"/>
    </location>
    <ligand>
        <name>L-aspartate</name>
        <dbReference type="ChEBI" id="CHEBI:29991"/>
    </ligand>
</feature>
<comment type="catalytic activity">
    <reaction evidence="6 7">
        <text>carbamoyl phosphate + L-aspartate = N-carbamoyl-L-aspartate + phosphate + H(+)</text>
        <dbReference type="Rhea" id="RHEA:20013"/>
        <dbReference type="ChEBI" id="CHEBI:15378"/>
        <dbReference type="ChEBI" id="CHEBI:29991"/>
        <dbReference type="ChEBI" id="CHEBI:32814"/>
        <dbReference type="ChEBI" id="CHEBI:43474"/>
        <dbReference type="ChEBI" id="CHEBI:58228"/>
        <dbReference type="EC" id="2.1.3.2"/>
    </reaction>
</comment>
<feature type="binding site" evidence="7">
    <location>
        <position position="147"/>
    </location>
    <ligand>
        <name>carbamoyl phosphate</name>
        <dbReference type="ChEBI" id="CHEBI:58228"/>
    </ligand>
</feature>
<evidence type="ECO:0000259" key="9">
    <source>
        <dbReference type="Pfam" id="PF00185"/>
    </source>
</evidence>
<feature type="region of interest" description="Disordered" evidence="8">
    <location>
        <begin position="1"/>
        <end position="25"/>
    </location>
</feature>
<reference evidence="11 12" key="1">
    <citation type="submission" date="2019-08" db="EMBL/GenBank/DDBJ databases">
        <title>Genome sequence of Psychrobacter frigidicola ACAM304 (type strain).</title>
        <authorList>
            <person name="Bowman J.P."/>
        </authorList>
    </citation>
    <scope>NUCLEOTIDE SEQUENCE [LARGE SCALE GENOMIC DNA]</scope>
    <source>
        <strain evidence="11 12">ACAM 304</strain>
    </source>
</reference>
<comment type="subunit">
    <text evidence="7">Heterododecamer (2C3:3R2) of six catalytic PyrB chains organized as two trimers (C3), and six regulatory PyrI chains organized as three dimers (R2).</text>
</comment>
<feature type="binding site" evidence="7">
    <location>
        <position position="97"/>
    </location>
    <ligand>
        <name>carbamoyl phosphate</name>
        <dbReference type="ChEBI" id="CHEBI:58228"/>
    </ligand>
</feature>
<evidence type="ECO:0000313" key="11">
    <source>
        <dbReference type="EMBL" id="TXD96592.1"/>
    </source>
</evidence>
<evidence type="ECO:0000256" key="4">
    <source>
        <dbReference type="ARBA" id="ARBA00022975"/>
    </source>
</evidence>
<sequence length="360" mass="39275">MSNSIDSSTKNTVSPSATAKFDPDSIHQRLNTSLSRPQLNADGSIRHFLGVEGLNKVQLQAIIAKAETFFDENGQLINSPELDGCTVMNLFFEPSTRTRTTFEVAEKRLGANVLNIDIERSSTKKGESLRDTLWNLQAMTADIFVVRHSASGAAHFMATEVTPDIAIINGGDGWHAHPTQGMLDMLTIHREAPRPFEELSVAIIGDIKHSRVARSDISALQTLGVKDIRVCAPRTLLPKGIERFGVTVYEDMNRCVTDCDVIIGLRIQNERIGSPLLASSSEYYKHYGITPERVALAKPDALVMHPGPMNRGVEIASSVADGAQSVILKQVNNGIAIRMAVLSLAMQGQRAHQADIHSNS</sequence>
<dbReference type="PANTHER" id="PTHR45753">
    <property type="entry name" value="ORNITHINE CARBAMOYLTRANSFERASE, MITOCHONDRIAL"/>
    <property type="match status" value="1"/>
</dbReference>
<dbReference type="AlphaFoldDB" id="A0A5C7A171"/>
<comment type="pathway">
    <text evidence="1 7">Pyrimidine metabolism; UMP biosynthesis via de novo pathway; (S)-dihydroorotate from bicarbonate: step 2/3.</text>
</comment>